<evidence type="ECO:0000313" key="2">
    <source>
        <dbReference type="EMBL" id="MDR7300086.1"/>
    </source>
</evidence>
<organism evidence="2 3">
    <name type="scientific">Haloactinomyces albus</name>
    <dbReference type="NCBI Taxonomy" id="1352928"/>
    <lineage>
        <taxon>Bacteria</taxon>
        <taxon>Bacillati</taxon>
        <taxon>Actinomycetota</taxon>
        <taxon>Actinomycetes</taxon>
        <taxon>Actinopolysporales</taxon>
        <taxon>Actinopolysporaceae</taxon>
        <taxon>Haloactinomyces</taxon>
    </lineage>
</organism>
<dbReference type="RefSeq" id="WP_310268266.1">
    <property type="nucleotide sequence ID" value="NZ_JAVDXW010000001.1"/>
</dbReference>
<evidence type="ECO:0000256" key="1">
    <source>
        <dbReference type="SAM" id="MobiDB-lite"/>
    </source>
</evidence>
<feature type="region of interest" description="Disordered" evidence="1">
    <location>
        <begin position="1"/>
        <end position="37"/>
    </location>
</feature>
<reference evidence="2" key="1">
    <citation type="submission" date="2023-07" db="EMBL/GenBank/DDBJ databases">
        <title>Sequencing the genomes of 1000 actinobacteria strains.</title>
        <authorList>
            <person name="Klenk H.-P."/>
        </authorList>
    </citation>
    <scope>NUCLEOTIDE SEQUENCE</scope>
    <source>
        <strain evidence="2">DSM 45977</strain>
    </source>
</reference>
<proteinExistence type="predicted"/>
<dbReference type="EMBL" id="JAVDXW010000001">
    <property type="protein sequence ID" value="MDR7300086.1"/>
    <property type="molecule type" value="Genomic_DNA"/>
</dbReference>
<dbReference type="Proteomes" id="UP001180845">
    <property type="component" value="Unassembled WGS sequence"/>
</dbReference>
<name>A0AAE4CK90_9ACTN</name>
<protein>
    <submittedName>
        <fullName evidence="2">Uncharacterized protein</fullName>
    </submittedName>
</protein>
<gene>
    <name evidence="2" type="ORF">JOF55_000267</name>
</gene>
<evidence type="ECO:0000313" key="3">
    <source>
        <dbReference type="Proteomes" id="UP001180845"/>
    </source>
</evidence>
<dbReference type="AlphaFoldDB" id="A0AAE4CK90"/>
<accession>A0AAE4CK90</accession>
<keyword evidence="3" id="KW-1185">Reference proteome</keyword>
<sequence>MGRANAVGQLLPAEAGREGTPADGGDRHGSRAGQRERAWRSWCGLVAVVLGVFARRTLCAVPLGQDAESELRTCT</sequence>
<comment type="caution">
    <text evidence="2">The sequence shown here is derived from an EMBL/GenBank/DDBJ whole genome shotgun (WGS) entry which is preliminary data.</text>
</comment>
<feature type="compositionally biased region" description="Basic and acidic residues" evidence="1">
    <location>
        <begin position="24"/>
        <end position="37"/>
    </location>
</feature>